<dbReference type="InterPro" id="IPR014922">
    <property type="entry name" value="YdhG-like"/>
</dbReference>
<sequence length="122" mass="13928">MTISDKQKVDAYIEDIRVISDDYYQIIIQVRHLFLEACHNLKETIKYGGIVYLTDDKLLGGIFVYTKHISIEFSEGAQLSDPQSILEGKGKYRRHVKLQTDNEICTKCVKEFIGKAVAQSKA</sequence>
<dbReference type="SUPFAM" id="SSF159888">
    <property type="entry name" value="YdhG-like"/>
    <property type="match status" value="1"/>
</dbReference>
<dbReference type="Pfam" id="PF08818">
    <property type="entry name" value="DUF1801"/>
    <property type="match status" value="1"/>
</dbReference>
<evidence type="ECO:0000313" key="2">
    <source>
        <dbReference type="EMBL" id="VAX11327.1"/>
    </source>
</evidence>
<protein>
    <recommendedName>
        <fullName evidence="1">YdhG-like domain-containing protein</fullName>
    </recommendedName>
</protein>
<dbReference type="AlphaFoldDB" id="A0A3B1C340"/>
<evidence type="ECO:0000259" key="1">
    <source>
        <dbReference type="Pfam" id="PF08818"/>
    </source>
</evidence>
<accession>A0A3B1C340</accession>
<gene>
    <name evidence="2" type="ORF">MNBD_GAMMA26-899</name>
</gene>
<organism evidence="2">
    <name type="scientific">hydrothermal vent metagenome</name>
    <dbReference type="NCBI Taxonomy" id="652676"/>
    <lineage>
        <taxon>unclassified sequences</taxon>
        <taxon>metagenomes</taxon>
        <taxon>ecological metagenomes</taxon>
    </lineage>
</organism>
<proteinExistence type="predicted"/>
<name>A0A3B1C340_9ZZZZ</name>
<dbReference type="EMBL" id="UOFX01000083">
    <property type="protein sequence ID" value="VAX11327.1"/>
    <property type="molecule type" value="Genomic_DNA"/>
</dbReference>
<reference evidence="2" key="1">
    <citation type="submission" date="2018-06" db="EMBL/GenBank/DDBJ databases">
        <authorList>
            <person name="Zhirakovskaya E."/>
        </authorList>
    </citation>
    <scope>NUCLEOTIDE SEQUENCE</scope>
</reference>
<dbReference type="Gene3D" id="3.90.1150.200">
    <property type="match status" value="1"/>
</dbReference>
<feature type="domain" description="YdhG-like" evidence="1">
    <location>
        <begin position="26"/>
        <end position="117"/>
    </location>
</feature>